<dbReference type="Pfam" id="PF01875">
    <property type="entry name" value="Memo"/>
    <property type="match status" value="1"/>
</dbReference>
<accession>D5MG16</accession>
<dbReference type="InterPro" id="IPR002737">
    <property type="entry name" value="MEMO1_fam"/>
</dbReference>
<dbReference type="AlphaFoldDB" id="D5MG16"/>
<dbReference type="Proteomes" id="UP000006898">
    <property type="component" value="Chromosome"/>
</dbReference>
<gene>
    <name evidence="3" type="ORF">DAMO_1639</name>
</gene>
<dbReference type="eggNOG" id="COG1355">
    <property type="taxonomic scope" value="Bacteria"/>
</dbReference>
<organism evidence="3 4">
    <name type="scientific">Methylomirabilis oxygeniifera</name>
    <dbReference type="NCBI Taxonomy" id="671143"/>
    <lineage>
        <taxon>Bacteria</taxon>
        <taxon>Candidatus Methylomirabilota</taxon>
        <taxon>Candidatus Methylomirabilia</taxon>
        <taxon>Candidatus Methylomirabilales</taxon>
        <taxon>Candidatus Methylomirabilaceae</taxon>
        <taxon>Candidatus Methylomirabilis</taxon>
    </lineage>
</organism>
<evidence type="ECO:0000313" key="3">
    <source>
        <dbReference type="EMBL" id="CBE68697.1"/>
    </source>
</evidence>
<dbReference type="HAMAP" id="MF_00055">
    <property type="entry name" value="MEMO1"/>
    <property type="match status" value="1"/>
</dbReference>
<dbReference type="STRING" id="671143.DAMO_1639"/>
<name>D5MG16_METO1</name>
<dbReference type="PANTHER" id="PTHR11060:SF0">
    <property type="entry name" value="PROTEIN MEMO1"/>
    <property type="match status" value="1"/>
</dbReference>
<dbReference type="CDD" id="cd07361">
    <property type="entry name" value="MEMO_like"/>
    <property type="match status" value="1"/>
</dbReference>
<dbReference type="Gene3D" id="3.40.830.10">
    <property type="entry name" value="LigB-like"/>
    <property type="match status" value="1"/>
</dbReference>
<dbReference type="PANTHER" id="PTHR11060">
    <property type="entry name" value="PROTEIN MEMO1"/>
    <property type="match status" value="1"/>
</dbReference>
<sequence length="267" mass="28574">MIRRAAVAGSFYPGTPELLRAQAADLITWDLQTVRALGAVVPHAGYIYSGRVAGAVYARLTFPDVFVILGPNHTGIGAGAGIMADGTWETPMGQVSIDTELARAILQNSRTIEDDDLGHRREHSIEVQLPLLQAHGRPFSFVPICLFSSEYAVCQDVGLAVAQAIAGSDRSVLMVASTDMSHYVSREQAKAKDRLAIEAIVACDPQRLYQVVRREDIAMCGFHPTTALLIAARELGATSGELISYATSADVTRDDSSVVGYAGLIVT</sequence>
<evidence type="ECO:0000313" key="4">
    <source>
        <dbReference type="Proteomes" id="UP000006898"/>
    </source>
</evidence>
<dbReference type="EMBL" id="FP565575">
    <property type="protein sequence ID" value="CBE68697.1"/>
    <property type="molecule type" value="Genomic_DNA"/>
</dbReference>
<proteinExistence type="inferred from homology"/>
<evidence type="ECO:0000256" key="2">
    <source>
        <dbReference type="HAMAP-Rule" id="MF_00055"/>
    </source>
</evidence>
<dbReference type="HOGENOM" id="CLU_038085_2_0_0"/>
<dbReference type="SUPFAM" id="SSF53213">
    <property type="entry name" value="LigB-like"/>
    <property type="match status" value="1"/>
</dbReference>
<comment type="similarity">
    <text evidence="1 2">Belongs to the MEMO1 family.</text>
</comment>
<dbReference type="PATRIC" id="fig|671143.5.peg.1444"/>
<dbReference type="NCBIfam" id="TIGR04336">
    <property type="entry name" value="AmmeMemoSam_B"/>
    <property type="match status" value="1"/>
</dbReference>
<protein>
    <recommendedName>
        <fullName evidence="2">MEMO1 family protein DAMO_1639</fullName>
    </recommendedName>
</protein>
<dbReference type="KEGG" id="mox:DAMO_1639"/>
<evidence type="ECO:0000256" key="1">
    <source>
        <dbReference type="ARBA" id="ARBA00006315"/>
    </source>
</evidence>
<reference evidence="3 4" key="1">
    <citation type="journal article" date="2010" name="Nature">
        <title>Nitrite-driven anaerobic methane oxidation by oxygenic bacteria.</title>
        <authorList>
            <person name="Ettwig K.F."/>
            <person name="Butler M.K."/>
            <person name="Le Paslier D."/>
            <person name="Pelletier E."/>
            <person name="Mangenot S."/>
            <person name="Kuypers M.M.M."/>
            <person name="Schreiber F."/>
            <person name="Dutilh B.E."/>
            <person name="Zedelius J."/>
            <person name="de Beer D."/>
            <person name="Gloerich J."/>
            <person name="Wessels H.J.C.T."/>
            <person name="van Allen T."/>
            <person name="Luesken F."/>
            <person name="Wu M."/>
            <person name="van de Pas-Schoonen K.T."/>
            <person name="Op den Camp H.J.M."/>
            <person name="Janssen-Megens E.M."/>
            <person name="Francoijs K-J."/>
            <person name="Stunnenberg H."/>
            <person name="Weissenbach J."/>
            <person name="Jetten M.S.M."/>
            <person name="Strous M."/>
        </authorList>
    </citation>
    <scope>NUCLEOTIDE SEQUENCE [LARGE SCALE GENOMIC DNA]</scope>
</reference>